<keyword evidence="3" id="KW-1185">Reference proteome</keyword>
<comment type="caution">
    <text evidence="2">The sequence shown here is derived from an EMBL/GenBank/DDBJ whole genome shotgun (WGS) entry which is preliminary data.</text>
</comment>
<dbReference type="EMBL" id="JBHUGD010000003">
    <property type="protein sequence ID" value="MFD1948534.1"/>
    <property type="molecule type" value="Genomic_DNA"/>
</dbReference>
<gene>
    <name evidence="2" type="ORF">ACFSDE_17150</name>
</gene>
<dbReference type="InterPro" id="IPR010982">
    <property type="entry name" value="Lambda_DNA-bd_dom_sf"/>
</dbReference>
<accession>A0ABW4TS11</accession>
<dbReference type="RefSeq" id="WP_343920681.1">
    <property type="nucleotide sequence ID" value="NZ_BAAAJT010000002.1"/>
</dbReference>
<feature type="domain" description="HTH cro/C1-type" evidence="1">
    <location>
        <begin position="21"/>
        <end position="74"/>
    </location>
</feature>
<evidence type="ECO:0000313" key="2">
    <source>
        <dbReference type="EMBL" id="MFD1948534.1"/>
    </source>
</evidence>
<dbReference type="SUPFAM" id="SSF48452">
    <property type="entry name" value="TPR-like"/>
    <property type="match status" value="2"/>
</dbReference>
<reference evidence="3" key="1">
    <citation type="journal article" date="2019" name="Int. J. Syst. Evol. Microbiol.">
        <title>The Global Catalogue of Microorganisms (GCM) 10K type strain sequencing project: providing services to taxonomists for standard genome sequencing and annotation.</title>
        <authorList>
            <consortium name="The Broad Institute Genomics Platform"/>
            <consortium name="The Broad Institute Genome Sequencing Center for Infectious Disease"/>
            <person name="Wu L."/>
            <person name="Ma J."/>
        </authorList>
    </citation>
    <scope>NUCLEOTIDE SEQUENCE [LARGE SCALE GENOMIC DNA]</scope>
    <source>
        <strain evidence="3">CGMCC 1.12477</strain>
    </source>
</reference>
<name>A0ABW4TS11_9ACTN</name>
<dbReference type="InterPro" id="IPR011990">
    <property type="entry name" value="TPR-like_helical_dom_sf"/>
</dbReference>
<dbReference type="Pfam" id="PF01381">
    <property type="entry name" value="HTH_3"/>
    <property type="match status" value="1"/>
</dbReference>
<evidence type="ECO:0000259" key="1">
    <source>
        <dbReference type="PROSITE" id="PS50943"/>
    </source>
</evidence>
<dbReference type="SUPFAM" id="SSF47413">
    <property type="entry name" value="lambda repressor-like DNA-binding domains"/>
    <property type="match status" value="1"/>
</dbReference>
<dbReference type="Gene3D" id="1.10.260.40">
    <property type="entry name" value="lambda repressor-like DNA-binding domains"/>
    <property type="match status" value="1"/>
</dbReference>
<dbReference type="Proteomes" id="UP001597351">
    <property type="component" value="Unassembled WGS sequence"/>
</dbReference>
<proteinExistence type="predicted"/>
<protein>
    <submittedName>
        <fullName evidence="2">Helix-turn-helix domain-containing protein</fullName>
    </submittedName>
</protein>
<dbReference type="Gene3D" id="1.25.40.10">
    <property type="entry name" value="Tetratricopeptide repeat domain"/>
    <property type="match status" value="2"/>
</dbReference>
<dbReference type="PROSITE" id="PS50943">
    <property type="entry name" value="HTH_CROC1"/>
    <property type="match status" value="1"/>
</dbReference>
<dbReference type="InterPro" id="IPR001387">
    <property type="entry name" value="Cro/C1-type_HTH"/>
</dbReference>
<sequence length="471" mass="50010">MEASDSVLLQEIDPRVLGSRLRAARLAQGWTQTDLAGELCSVGYVSRLESGQRRPNAAVLESLASRLGIAIDELLRGPTARQQDKLTLALDYAELSLESGDVVEAESRAREARDRAVAMPHPDLAARAGFLIARALEQQGSIDDAILELEPIVASDAPSLLAVKAAIALSRCYRESGDLNQAIDCGERLLVRLDGTPLEATDESVQLAVTVAAAHYQRGDTGQAVRICRRAIDKADTLDSPIAKASAYWNASMMEADRGAVRDALPLAERALALLAEGADGRNLARLRLAVADLQLQLDPPQVESASAYLDHAESELQTSSASAIDLARAQLIRARAILLAGDYPAARERASQIVADTITVSPDVAAGASTIQGQAAAAMGMLDEARELYRQSVMLLTSTGADRDAAQMWFELAGLLEDIGDNEMARTAYRSAAASVGLRSRPTVGKAAVDQAAIDQAAIDQLAIDQLAID</sequence>
<dbReference type="CDD" id="cd00093">
    <property type="entry name" value="HTH_XRE"/>
    <property type="match status" value="1"/>
</dbReference>
<dbReference type="SMART" id="SM00530">
    <property type="entry name" value="HTH_XRE"/>
    <property type="match status" value="1"/>
</dbReference>
<organism evidence="2 3">
    <name type="scientific">Nocardioides aestuarii</name>
    <dbReference type="NCBI Taxonomy" id="252231"/>
    <lineage>
        <taxon>Bacteria</taxon>
        <taxon>Bacillati</taxon>
        <taxon>Actinomycetota</taxon>
        <taxon>Actinomycetes</taxon>
        <taxon>Propionibacteriales</taxon>
        <taxon>Nocardioidaceae</taxon>
        <taxon>Nocardioides</taxon>
    </lineage>
</organism>
<evidence type="ECO:0000313" key="3">
    <source>
        <dbReference type="Proteomes" id="UP001597351"/>
    </source>
</evidence>